<dbReference type="AlphaFoldDB" id="A0AAQ3P572"/>
<organism evidence="2 3">
    <name type="scientific">Vigna mungo</name>
    <name type="common">Black gram</name>
    <name type="synonym">Phaseolus mungo</name>
    <dbReference type="NCBI Taxonomy" id="3915"/>
    <lineage>
        <taxon>Eukaryota</taxon>
        <taxon>Viridiplantae</taxon>
        <taxon>Streptophyta</taxon>
        <taxon>Embryophyta</taxon>
        <taxon>Tracheophyta</taxon>
        <taxon>Spermatophyta</taxon>
        <taxon>Magnoliopsida</taxon>
        <taxon>eudicotyledons</taxon>
        <taxon>Gunneridae</taxon>
        <taxon>Pentapetalae</taxon>
        <taxon>rosids</taxon>
        <taxon>fabids</taxon>
        <taxon>Fabales</taxon>
        <taxon>Fabaceae</taxon>
        <taxon>Papilionoideae</taxon>
        <taxon>50 kb inversion clade</taxon>
        <taxon>NPAAA clade</taxon>
        <taxon>indigoferoid/millettioid clade</taxon>
        <taxon>Phaseoleae</taxon>
        <taxon>Vigna</taxon>
    </lineage>
</organism>
<feature type="region of interest" description="Disordered" evidence="1">
    <location>
        <begin position="579"/>
        <end position="639"/>
    </location>
</feature>
<dbReference type="GO" id="GO:0005635">
    <property type="term" value="C:nuclear envelope"/>
    <property type="evidence" value="ECO:0007669"/>
    <property type="project" value="TreeGrafter"/>
</dbReference>
<dbReference type="PANTHER" id="PTHR33416">
    <property type="entry name" value="NUCLEAR PORE COMPLEX PROTEIN NUP1"/>
    <property type="match status" value="1"/>
</dbReference>
<dbReference type="EMBL" id="CP144699">
    <property type="protein sequence ID" value="WVZ21130.1"/>
    <property type="molecule type" value="Genomic_DNA"/>
</dbReference>
<evidence type="ECO:0000256" key="1">
    <source>
        <dbReference type="SAM" id="MobiDB-lite"/>
    </source>
</evidence>
<evidence type="ECO:0000313" key="2">
    <source>
        <dbReference type="EMBL" id="WVZ21130.1"/>
    </source>
</evidence>
<proteinExistence type="predicted"/>
<feature type="region of interest" description="Disordered" evidence="1">
    <location>
        <begin position="1"/>
        <end position="41"/>
    </location>
</feature>
<dbReference type="PANTHER" id="PTHR33416:SF17">
    <property type="entry name" value="PROTEIN KAKU4"/>
    <property type="match status" value="1"/>
</dbReference>
<name>A0AAQ3P572_VIGMU</name>
<evidence type="ECO:0008006" key="4">
    <source>
        <dbReference type="Google" id="ProtNLM"/>
    </source>
</evidence>
<protein>
    <recommendedName>
        <fullName evidence="4">Protein KAKU4</fullName>
    </recommendedName>
</protein>
<dbReference type="Proteomes" id="UP001374535">
    <property type="component" value="Chromosome 2"/>
</dbReference>
<feature type="region of interest" description="Disordered" evidence="1">
    <location>
        <begin position="437"/>
        <end position="462"/>
    </location>
</feature>
<evidence type="ECO:0000313" key="3">
    <source>
        <dbReference type="Proteomes" id="UP001374535"/>
    </source>
</evidence>
<feature type="compositionally biased region" description="Polar residues" evidence="1">
    <location>
        <begin position="448"/>
        <end position="460"/>
    </location>
</feature>
<keyword evidence="3" id="KW-1185">Reference proteome</keyword>
<gene>
    <name evidence="2" type="ORF">V8G54_008452</name>
</gene>
<accession>A0AAQ3P572</accession>
<feature type="region of interest" description="Disordered" evidence="1">
    <location>
        <begin position="192"/>
        <end position="217"/>
    </location>
</feature>
<dbReference type="GO" id="GO:0071763">
    <property type="term" value="P:nuclear membrane organization"/>
    <property type="evidence" value="ECO:0007669"/>
    <property type="project" value="TreeGrafter"/>
</dbReference>
<reference evidence="2 3" key="1">
    <citation type="journal article" date="2023" name="Life. Sci Alliance">
        <title>Evolutionary insights into 3D genome organization and epigenetic landscape of Vigna mungo.</title>
        <authorList>
            <person name="Junaid A."/>
            <person name="Singh B."/>
            <person name="Bhatia S."/>
        </authorList>
    </citation>
    <scope>NUCLEOTIDE SEQUENCE [LARGE SCALE GENOMIC DNA]</scope>
    <source>
        <strain evidence="2">Urdbean</strain>
    </source>
</reference>
<feature type="compositionally biased region" description="Polar residues" evidence="1">
    <location>
        <begin position="585"/>
        <end position="604"/>
    </location>
</feature>
<sequence length="639" mass="68845">MASAPGSRSGGKILRTRRSAAARSRTPYDRPAPAEAPSPNWLSRFVLSPSRFIASGAGKIFSSVLDLDNASASSSSSSSAASSSPSSSSNNSDAVILFCFDFSSLCALTLVVVDIEEVGTFDDENDKRSEGDVALSKDGTSGLINFSVKELQPFVGNSKNKHIIEQLILKESFSREECDRLIKIIRSRVVDPANDDNGDKRPTDILNKTPGSDSPDLHSAAVMEAKKWLQEKKSGLDTTSVIGYGSPSLNLFALPQDPKDEGSPVDVAKSYMRTRPPWASPSIDHPNSQTPSGVQLFKEETPYLLGNNSTPSSKLKRDSAATGSWSIQDEIRRVRFRATEDLLRTLPSSKIDWSTLGMENKNNVDSSAIENIGASLSERVHNSTNLVDASANLARGFGSQVSPDLESKQDGSKPESVLSYPVNIDFEQNQVSVAVQQTKGTQDDSREITTSGLQDGSSSDMYRGDGLVKVNGIDDTNRLGHQLDSVEETKEATNSRLQDSNHLVIKEKVGAEDELANGFPSSEPSFNAAQVIGQNTKTLEDKELNTNDSSQERTAQVVLEQEACKTLSESMDVPDVIGDADGVASGSQNSSSVYEVHQDTSQPIVESGLPGTPTSIAKQKGRRVTATYNSRRSRNRGVK</sequence>